<sequence length="672" mass="73573">MGNTDPNKTKEGNKYEVKPQYEELSNSYACNMLTINAMKCMWLSKEIGQLGQSINRQIISSRLNTTVYQSGNHRSMIIEARQAITARRYTLVSGSHRSDDSVGLVHNTSVDQLQRGSGLQSNLSRPNMYACMPININAQCIQIIIGENRISSSINSTAVPRKHITATPHIPQHRFSHVHAQALRQSGPRPDSRLLRQTALEVLTRSARSDSPRKVGRKLISGDNGAATAAARGGDGGGGVRVRREAACAFSLGSKNLKFQNRSKPGPTSHTGPKTSRAARDRPEPKPKRIRTSRHDIAGNSPEHRRSGGRPAAPPPRRSRRQHAAPRSTARLNGERRSMALDQHATIARPVRVQAPPISSSVAPHRKQAAHHGRHQSRPRARRERQRRPASARPARATSSATSRPSWRKEAPHHPSCIDRQRATMGAALRNTCASGARSTRAPSRTAEATIARQAREEGRRLRDARSNLVRPPCTGRAASARREVPHRATSARWCRTSNSARATWWSPPRKAALRQSGPRPDSRLLRQTALEVLTRSARSDSPRKFGRKLISGDNGAATAAARGGDGGGGVRVRREAACAFSLGLGIQLAVGPQPLWLRNHNSGPTQRIMVKRLATSPHDPLGITDSACKNQAVVISVLYGPFNPYIPIRSTTIDTSLELGWPYPHFDGPID</sequence>
<feature type="compositionally biased region" description="Polar residues" evidence="1">
    <location>
        <begin position="257"/>
        <end position="274"/>
    </location>
</feature>
<evidence type="ECO:0000256" key="1">
    <source>
        <dbReference type="SAM" id="MobiDB-lite"/>
    </source>
</evidence>
<name>A0A2Z7BF22_9LAMI</name>
<proteinExistence type="predicted"/>
<feature type="compositionally biased region" description="Basic and acidic residues" evidence="1">
    <location>
        <begin position="278"/>
        <end position="306"/>
    </location>
</feature>
<feature type="compositionally biased region" description="Basic residues" evidence="1">
    <location>
        <begin position="364"/>
        <end position="390"/>
    </location>
</feature>
<organism evidence="2 3">
    <name type="scientific">Dorcoceras hygrometricum</name>
    <dbReference type="NCBI Taxonomy" id="472368"/>
    <lineage>
        <taxon>Eukaryota</taxon>
        <taxon>Viridiplantae</taxon>
        <taxon>Streptophyta</taxon>
        <taxon>Embryophyta</taxon>
        <taxon>Tracheophyta</taxon>
        <taxon>Spermatophyta</taxon>
        <taxon>Magnoliopsida</taxon>
        <taxon>eudicotyledons</taxon>
        <taxon>Gunneridae</taxon>
        <taxon>Pentapetalae</taxon>
        <taxon>asterids</taxon>
        <taxon>lamiids</taxon>
        <taxon>Lamiales</taxon>
        <taxon>Gesneriaceae</taxon>
        <taxon>Didymocarpoideae</taxon>
        <taxon>Trichosporeae</taxon>
        <taxon>Loxocarpinae</taxon>
        <taxon>Dorcoceras</taxon>
    </lineage>
</organism>
<feature type="compositionally biased region" description="Basic and acidic residues" evidence="1">
    <location>
        <begin position="407"/>
        <end position="419"/>
    </location>
</feature>
<accession>A0A2Z7BF22</accession>
<reference evidence="2 3" key="1">
    <citation type="journal article" date="2015" name="Proc. Natl. Acad. Sci. U.S.A.">
        <title>The resurrection genome of Boea hygrometrica: A blueprint for survival of dehydration.</title>
        <authorList>
            <person name="Xiao L."/>
            <person name="Yang G."/>
            <person name="Zhang L."/>
            <person name="Yang X."/>
            <person name="Zhao S."/>
            <person name="Ji Z."/>
            <person name="Zhou Q."/>
            <person name="Hu M."/>
            <person name="Wang Y."/>
            <person name="Chen M."/>
            <person name="Xu Y."/>
            <person name="Jin H."/>
            <person name="Xiao X."/>
            <person name="Hu G."/>
            <person name="Bao F."/>
            <person name="Hu Y."/>
            <person name="Wan P."/>
            <person name="Li L."/>
            <person name="Deng X."/>
            <person name="Kuang T."/>
            <person name="Xiang C."/>
            <person name="Zhu J.K."/>
            <person name="Oliver M.J."/>
            <person name="He Y."/>
        </authorList>
    </citation>
    <scope>NUCLEOTIDE SEQUENCE [LARGE SCALE GENOMIC DNA]</scope>
    <source>
        <strain evidence="3">cv. XS01</strain>
    </source>
</reference>
<gene>
    <name evidence="2" type="ORF">F511_31340</name>
</gene>
<dbReference type="EMBL" id="KV006949">
    <property type="protein sequence ID" value="KZV32059.1"/>
    <property type="molecule type" value="Genomic_DNA"/>
</dbReference>
<keyword evidence="3" id="KW-1185">Reference proteome</keyword>
<dbReference type="Proteomes" id="UP000250235">
    <property type="component" value="Unassembled WGS sequence"/>
</dbReference>
<evidence type="ECO:0000313" key="3">
    <source>
        <dbReference type="Proteomes" id="UP000250235"/>
    </source>
</evidence>
<feature type="region of interest" description="Disordered" evidence="1">
    <location>
        <begin position="257"/>
        <end position="419"/>
    </location>
</feature>
<evidence type="ECO:0000313" key="2">
    <source>
        <dbReference type="EMBL" id="KZV32059.1"/>
    </source>
</evidence>
<dbReference type="AlphaFoldDB" id="A0A2Z7BF22"/>
<protein>
    <submittedName>
        <fullName evidence="2">Uncharacterized protein</fullName>
    </submittedName>
</protein>
<feature type="compositionally biased region" description="Low complexity" evidence="1">
    <location>
        <begin position="391"/>
        <end position="405"/>
    </location>
</feature>